<protein>
    <submittedName>
        <fullName evidence="1">Uncharacterized protein</fullName>
    </submittedName>
</protein>
<organism evidence="1 2">
    <name type="scientific">Methylomonas defluvii</name>
    <dbReference type="NCBI Taxonomy" id="3045149"/>
    <lineage>
        <taxon>Bacteria</taxon>
        <taxon>Pseudomonadati</taxon>
        <taxon>Pseudomonadota</taxon>
        <taxon>Gammaproteobacteria</taxon>
        <taxon>Methylococcales</taxon>
        <taxon>Methylococcaceae</taxon>
        <taxon>Methylomonas</taxon>
    </lineage>
</organism>
<dbReference type="EMBL" id="JAXARY010000001">
    <property type="protein sequence ID" value="MDX8125756.1"/>
    <property type="molecule type" value="Genomic_DNA"/>
</dbReference>
<reference evidence="1 2" key="1">
    <citation type="submission" date="2023-11" db="EMBL/GenBank/DDBJ databases">
        <authorList>
            <person name="Ouyang M.-Y."/>
        </authorList>
    </citation>
    <scope>NUCLEOTIDE SEQUENCE [LARGE SCALE GENOMIC DNA]</scope>
    <source>
        <strain evidence="1 2">OY6</strain>
    </source>
</reference>
<sequence length="52" mass="6076">MTAPYFQYWGKAKPESDDGLAYHCVDVVVEWKLFKLLTGNDRSLKLRISTHF</sequence>
<keyword evidence="2" id="KW-1185">Reference proteome</keyword>
<evidence type="ECO:0000313" key="1">
    <source>
        <dbReference type="EMBL" id="MDX8125756.1"/>
    </source>
</evidence>
<dbReference type="RefSeq" id="WP_319960199.1">
    <property type="nucleotide sequence ID" value="NZ_JAXARY010000001.1"/>
</dbReference>
<proteinExistence type="predicted"/>
<evidence type="ECO:0000313" key="2">
    <source>
        <dbReference type="Proteomes" id="UP001284537"/>
    </source>
</evidence>
<comment type="caution">
    <text evidence="1">The sequence shown here is derived from an EMBL/GenBank/DDBJ whole genome shotgun (WGS) entry which is preliminary data.</text>
</comment>
<name>A0ABU4U9C5_9GAMM</name>
<dbReference type="Proteomes" id="UP001284537">
    <property type="component" value="Unassembled WGS sequence"/>
</dbReference>
<gene>
    <name evidence="1" type="ORF">QLH52_00520</name>
</gene>
<accession>A0ABU4U9C5</accession>